<gene>
    <name evidence="1" type="ORF">GGR14_002701</name>
</gene>
<dbReference type="Proteomes" id="UP000546007">
    <property type="component" value="Unassembled WGS sequence"/>
</dbReference>
<sequence length="238" mass="27265">MKKSFYISGLLAVMLLTGCNENEQMVWKNIPGIYLSEYSNEVDSVYHTFTTSVGDIDTVKLDVKLAGRLLDEPRNFHFIVNESSSAVEGLHYQTLAENYVFPAKEAMVTVPIYVLKKGDELDDKIVTLALTLEPDDGLTLAYTDRVHVRILITNQLIRPSYWDMPLSLYFGPYSKAKHQKCIEIMGHDFPLKEEDLMDYNGVSGYSYWMRAGRQVCNYYATHTEYDENGDLIAPWDPF</sequence>
<dbReference type="PROSITE" id="PS51257">
    <property type="entry name" value="PROKAR_LIPOPROTEIN"/>
    <property type="match status" value="1"/>
</dbReference>
<comment type="caution">
    <text evidence="1">The sequence shown here is derived from an EMBL/GenBank/DDBJ whole genome shotgun (WGS) entry which is preliminary data.</text>
</comment>
<dbReference type="GeneID" id="93102294"/>
<dbReference type="OrthoDB" id="1094864at2"/>
<proteinExistence type="predicted"/>
<keyword evidence="2" id="KW-1185">Reference proteome</keyword>
<protein>
    <recommendedName>
        <fullName evidence="3">DUF4843 domain-containing protein</fullName>
    </recommendedName>
</protein>
<dbReference type="InterPro" id="IPR032299">
    <property type="entry name" value="DUF4843"/>
</dbReference>
<dbReference type="Pfam" id="PF16132">
    <property type="entry name" value="DUF4843"/>
    <property type="match status" value="1"/>
</dbReference>
<dbReference type="EMBL" id="JACIES010000007">
    <property type="protein sequence ID" value="MBB4026898.1"/>
    <property type="molecule type" value="Genomic_DNA"/>
</dbReference>
<reference evidence="1 2" key="1">
    <citation type="submission" date="2020-08" db="EMBL/GenBank/DDBJ databases">
        <title>Genomic Encyclopedia of Type Strains, Phase IV (KMG-IV): sequencing the most valuable type-strain genomes for metagenomic binning, comparative biology and taxonomic classification.</title>
        <authorList>
            <person name="Goeker M."/>
        </authorList>
    </citation>
    <scope>NUCLEOTIDE SEQUENCE [LARGE SCALE GENOMIC DNA]</scope>
    <source>
        <strain evidence="1 2">DSM 105721</strain>
    </source>
</reference>
<evidence type="ECO:0008006" key="3">
    <source>
        <dbReference type="Google" id="ProtNLM"/>
    </source>
</evidence>
<organism evidence="1 2">
    <name type="scientific">Butyricimonas faecihominis</name>
    <dbReference type="NCBI Taxonomy" id="1472416"/>
    <lineage>
        <taxon>Bacteria</taxon>
        <taxon>Pseudomonadati</taxon>
        <taxon>Bacteroidota</taxon>
        <taxon>Bacteroidia</taxon>
        <taxon>Bacteroidales</taxon>
        <taxon>Odoribacteraceae</taxon>
        <taxon>Butyricimonas</taxon>
    </lineage>
</organism>
<accession>A0A7W6HYR5</accession>
<evidence type="ECO:0000313" key="2">
    <source>
        <dbReference type="Proteomes" id="UP000546007"/>
    </source>
</evidence>
<dbReference type="RefSeq" id="WP_124317137.1">
    <property type="nucleotide sequence ID" value="NZ_AP028155.1"/>
</dbReference>
<dbReference type="AlphaFoldDB" id="A0A7W6HYR5"/>
<evidence type="ECO:0000313" key="1">
    <source>
        <dbReference type="EMBL" id="MBB4026898.1"/>
    </source>
</evidence>
<name>A0A7W6HYR5_9BACT</name>